<protein>
    <submittedName>
        <fullName evidence="1">Unplaced genomic scaffold CY34scaffold_230, whole genome shotgun sequence</fullName>
    </submittedName>
</protein>
<evidence type="ECO:0000313" key="2">
    <source>
        <dbReference type="Proteomes" id="UP000054485"/>
    </source>
</evidence>
<gene>
    <name evidence="1" type="ORF">CY34DRAFT_808719</name>
</gene>
<keyword evidence="2" id="KW-1185">Reference proteome</keyword>
<organism evidence="1 2">
    <name type="scientific">Suillus luteus UH-Slu-Lm8-n1</name>
    <dbReference type="NCBI Taxonomy" id="930992"/>
    <lineage>
        <taxon>Eukaryota</taxon>
        <taxon>Fungi</taxon>
        <taxon>Dikarya</taxon>
        <taxon>Basidiomycota</taxon>
        <taxon>Agaricomycotina</taxon>
        <taxon>Agaricomycetes</taxon>
        <taxon>Agaricomycetidae</taxon>
        <taxon>Boletales</taxon>
        <taxon>Suillineae</taxon>
        <taxon>Suillaceae</taxon>
        <taxon>Suillus</taxon>
    </lineage>
</organism>
<evidence type="ECO:0000313" key="1">
    <source>
        <dbReference type="EMBL" id="KIK39048.1"/>
    </source>
</evidence>
<name>A0A0D0B5E3_9AGAM</name>
<dbReference type="EMBL" id="KN835361">
    <property type="protein sequence ID" value="KIK39048.1"/>
    <property type="molecule type" value="Genomic_DNA"/>
</dbReference>
<sequence length="60" mass="7284">MTVRQKCTEDWVNENDPFEITNRVRRGRLMDLIITRTMKTSYCWNEIYFMLALSRSSLSY</sequence>
<dbReference type="AlphaFoldDB" id="A0A0D0B5E3"/>
<dbReference type="Proteomes" id="UP000054485">
    <property type="component" value="Unassembled WGS sequence"/>
</dbReference>
<dbReference type="HOGENOM" id="CLU_2943351_0_0_1"/>
<proteinExistence type="predicted"/>
<dbReference type="InParanoid" id="A0A0D0B5E3"/>
<accession>A0A0D0B5E3</accession>
<reference evidence="2" key="2">
    <citation type="submission" date="2015-01" db="EMBL/GenBank/DDBJ databases">
        <title>Evolutionary Origins and Diversification of the Mycorrhizal Mutualists.</title>
        <authorList>
            <consortium name="DOE Joint Genome Institute"/>
            <consortium name="Mycorrhizal Genomics Consortium"/>
            <person name="Kohler A."/>
            <person name="Kuo A."/>
            <person name="Nagy L.G."/>
            <person name="Floudas D."/>
            <person name="Copeland A."/>
            <person name="Barry K.W."/>
            <person name="Cichocki N."/>
            <person name="Veneault-Fourrey C."/>
            <person name="LaButti K."/>
            <person name="Lindquist E.A."/>
            <person name="Lipzen A."/>
            <person name="Lundell T."/>
            <person name="Morin E."/>
            <person name="Murat C."/>
            <person name="Riley R."/>
            <person name="Ohm R."/>
            <person name="Sun H."/>
            <person name="Tunlid A."/>
            <person name="Henrissat B."/>
            <person name="Grigoriev I.V."/>
            <person name="Hibbett D.S."/>
            <person name="Martin F."/>
        </authorList>
    </citation>
    <scope>NUCLEOTIDE SEQUENCE [LARGE SCALE GENOMIC DNA]</scope>
    <source>
        <strain evidence="2">UH-Slu-Lm8-n1</strain>
    </source>
</reference>
<reference evidence="1 2" key="1">
    <citation type="submission" date="2014-04" db="EMBL/GenBank/DDBJ databases">
        <authorList>
            <consortium name="DOE Joint Genome Institute"/>
            <person name="Kuo A."/>
            <person name="Ruytinx J."/>
            <person name="Rineau F."/>
            <person name="Colpaert J."/>
            <person name="Kohler A."/>
            <person name="Nagy L.G."/>
            <person name="Floudas D."/>
            <person name="Copeland A."/>
            <person name="Barry K.W."/>
            <person name="Cichocki N."/>
            <person name="Veneault-Fourrey C."/>
            <person name="LaButti K."/>
            <person name="Lindquist E.A."/>
            <person name="Lipzen A."/>
            <person name="Lundell T."/>
            <person name="Morin E."/>
            <person name="Murat C."/>
            <person name="Sun H."/>
            <person name="Tunlid A."/>
            <person name="Henrissat B."/>
            <person name="Grigoriev I.V."/>
            <person name="Hibbett D.S."/>
            <person name="Martin F."/>
            <person name="Nordberg H.P."/>
            <person name="Cantor M.N."/>
            <person name="Hua S.X."/>
        </authorList>
    </citation>
    <scope>NUCLEOTIDE SEQUENCE [LARGE SCALE GENOMIC DNA]</scope>
    <source>
        <strain evidence="1 2">UH-Slu-Lm8-n1</strain>
    </source>
</reference>